<evidence type="ECO:0000256" key="9">
    <source>
        <dbReference type="NCBIfam" id="TIGR00760"/>
    </source>
</evidence>
<comment type="catalytic activity">
    <reaction evidence="1">
        <text>L-ribulose 5-phosphate = D-xylulose 5-phosphate</text>
        <dbReference type="Rhea" id="RHEA:22368"/>
        <dbReference type="ChEBI" id="CHEBI:57737"/>
        <dbReference type="ChEBI" id="CHEBI:58226"/>
        <dbReference type="EC" id="5.1.3.4"/>
    </reaction>
</comment>
<evidence type="ECO:0000256" key="1">
    <source>
        <dbReference type="ARBA" id="ARBA00001726"/>
    </source>
</evidence>
<dbReference type="NCBIfam" id="NF006047">
    <property type="entry name" value="PRK08193.1"/>
    <property type="match status" value="1"/>
</dbReference>
<evidence type="ECO:0000259" key="10">
    <source>
        <dbReference type="SMART" id="SM01007"/>
    </source>
</evidence>
<reference evidence="11 12" key="1">
    <citation type="submission" date="2020-10" db="EMBL/GenBank/DDBJ databases">
        <title>Genome Sequencing of Rodentibacter spp. strain DSM111151.</title>
        <authorList>
            <person name="Benga L."/>
            <person name="Lautwein T."/>
        </authorList>
    </citation>
    <scope>NUCLEOTIDE SEQUENCE [LARGE SCALE GENOMIC DNA]</scope>
    <source>
        <strain evidence="11 12">DSM 111151</strain>
    </source>
</reference>
<dbReference type="EMBL" id="CP063056">
    <property type="protein sequence ID" value="QPB41661.1"/>
    <property type="molecule type" value="Genomic_DNA"/>
</dbReference>
<evidence type="ECO:0000313" key="12">
    <source>
        <dbReference type="Proteomes" id="UP000663069"/>
    </source>
</evidence>
<keyword evidence="8" id="KW-0119">Carbohydrate metabolism</keyword>
<dbReference type="CDD" id="cd00398">
    <property type="entry name" value="Aldolase_II"/>
    <property type="match status" value="1"/>
</dbReference>
<dbReference type="NCBIfam" id="TIGR00760">
    <property type="entry name" value="araD"/>
    <property type="match status" value="1"/>
</dbReference>
<keyword evidence="6" id="KW-0862">Zinc</keyword>
<dbReference type="Gene3D" id="3.40.225.10">
    <property type="entry name" value="Class II aldolase/adducin N-terminal domain"/>
    <property type="match status" value="1"/>
</dbReference>
<feature type="domain" description="Class II aldolase/adducin N-terminal" evidence="10">
    <location>
        <begin position="16"/>
        <end position="206"/>
    </location>
</feature>
<name>A0ABX6V026_9PAST</name>
<dbReference type="RefSeq" id="WP_194811258.1">
    <property type="nucleotide sequence ID" value="NZ_CP063056.1"/>
</dbReference>
<dbReference type="Proteomes" id="UP000663069">
    <property type="component" value="Chromosome"/>
</dbReference>
<dbReference type="InterPro" id="IPR036409">
    <property type="entry name" value="Aldolase_II/adducin_N_sf"/>
</dbReference>
<dbReference type="InterPro" id="IPR001303">
    <property type="entry name" value="Aldolase_II/adducin_N"/>
</dbReference>
<protein>
    <recommendedName>
        <fullName evidence="4 9">L-ribulose-5-phosphate 4-epimerase</fullName>
        <ecNumber evidence="4 9">5.1.3.4</ecNumber>
    </recommendedName>
</protein>
<dbReference type="SUPFAM" id="SSF53639">
    <property type="entry name" value="AraD/HMP-PK domain-like"/>
    <property type="match status" value="1"/>
</dbReference>
<dbReference type="SMART" id="SM01007">
    <property type="entry name" value="Aldolase_II"/>
    <property type="match status" value="1"/>
</dbReference>
<dbReference type="InterPro" id="IPR004661">
    <property type="entry name" value="AraD"/>
</dbReference>
<evidence type="ECO:0000256" key="2">
    <source>
        <dbReference type="ARBA" id="ARBA00001947"/>
    </source>
</evidence>
<evidence type="ECO:0000256" key="7">
    <source>
        <dbReference type="ARBA" id="ARBA00023235"/>
    </source>
</evidence>
<dbReference type="Pfam" id="PF00596">
    <property type="entry name" value="Aldolase_II"/>
    <property type="match status" value="1"/>
</dbReference>
<dbReference type="NCBIfam" id="NF009003">
    <property type="entry name" value="PRK12348.1"/>
    <property type="match status" value="1"/>
</dbReference>
<dbReference type="GO" id="GO:0008742">
    <property type="term" value="F:L-ribulose-phosphate 4-epimerase activity"/>
    <property type="evidence" value="ECO:0007669"/>
    <property type="project" value="UniProtKB-EC"/>
</dbReference>
<evidence type="ECO:0000256" key="4">
    <source>
        <dbReference type="ARBA" id="ARBA00013186"/>
    </source>
</evidence>
<organism evidence="11 12">
    <name type="scientific">Rodentibacter haemolyticus</name>
    <dbReference type="NCBI Taxonomy" id="2778911"/>
    <lineage>
        <taxon>Bacteria</taxon>
        <taxon>Pseudomonadati</taxon>
        <taxon>Pseudomonadota</taxon>
        <taxon>Gammaproteobacteria</taxon>
        <taxon>Pasteurellales</taxon>
        <taxon>Pasteurellaceae</taxon>
        <taxon>Rodentibacter</taxon>
    </lineage>
</organism>
<evidence type="ECO:0000256" key="6">
    <source>
        <dbReference type="ARBA" id="ARBA00022833"/>
    </source>
</evidence>
<dbReference type="NCBIfam" id="NF009002">
    <property type="entry name" value="PRK12347.1"/>
    <property type="match status" value="1"/>
</dbReference>
<evidence type="ECO:0000313" key="11">
    <source>
        <dbReference type="EMBL" id="QPB41661.1"/>
    </source>
</evidence>
<proteinExistence type="inferred from homology"/>
<dbReference type="InterPro" id="IPR050197">
    <property type="entry name" value="Aldolase_class_II_sugar_metab"/>
</dbReference>
<dbReference type="EC" id="5.1.3.4" evidence="4 9"/>
<keyword evidence="12" id="KW-1185">Reference proteome</keyword>
<evidence type="ECO:0000256" key="3">
    <source>
        <dbReference type="ARBA" id="ARBA00010037"/>
    </source>
</evidence>
<dbReference type="PANTHER" id="PTHR22789:SF8">
    <property type="entry name" value="L-RIBULOSE-5-PHOSPHATE 4-EPIMERASE SGBE"/>
    <property type="match status" value="1"/>
</dbReference>
<keyword evidence="5" id="KW-0479">Metal-binding</keyword>
<keyword evidence="7 11" id="KW-0413">Isomerase</keyword>
<evidence type="ECO:0000256" key="5">
    <source>
        <dbReference type="ARBA" id="ARBA00022723"/>
    </source>
</evidence>
<dbReference type="PANTHER" id="PTHR22789">
    <property type="entry name" value="FUCULOSE PHOSPHATE ALDOLASE"/>
    <property type="match status" value="1"/>
</dbReference>
<evidence type="ECO:0000256" key="8">
    <source>
        <dbReference type="ARBA" id="ARBA00023277"/>
    </source>
</evidence>
<sequence length="239" mass="26968">MSQLTELSPELLAMRERVFKANLELPKYKLITFTWGNVSEIDRASGIVAIKPSGVEYDQMTVEDIVLVDLQGNRVYGDKKPSSDTPTHLELYRQFTEIGGVVHTHSRHATAWAQAGEDILALGTTQGDYFYGSIPCTRKMTPEEIAGEYELETGKVIVETFRKRQIDPKSVPAVLVHSHGPFTWGKDAFDAVHNSVVLEEVAYMNFVSHQIRPNIGSMQQELLDKHYLRKHGKNAYYGQ</sequence>
<comment type="cofactor">
    <cofactor evidence="2">
        <name>Zn(2+)</name>
        <dbReference type="ChEBI" id="CHEBI:29105"/>
    </cofactor>
</comment>
<gene>
    <name evidence="11" type="primary">araD</name>
    <name evidence="11" type="ORF">IHV77_06855</name>
</gene>
<comment type="similarity">
    <text evidence="3">Belongs to the aldolase class II family. AraD/FucA subfamily.</text>
</comment>
<accession>A0ABX6V026</accession>